<name>N1JCS8_BLUG1</name>
<dbReference type="PANTHER" id="PTHR20371">
    <property type="entry name" value="ENOLASE-PHOSPHATASE E1"/>
    <property type="match status" value="1"/>
</dbReference>
<dbReference type="HOGENOM" id="CLU_023273_0_0_1"/>
<comment type="caution">
    <text evidence="4">The sequence shown here is derived from an EMBL/GenBank/DDBJ whole genome shotgun (WGS) entry which is preliminary data.</text>
</comment>
<dbReference type="SFLD" id="SFLDG01129">
    <property type="entry name" value="C1.5:_HAD__Beta-PGM__Phosphata"/>
    <property type="match status" value="1"/>
</dbReference>
<dbReference type="STRING" id="546991.N1JCS8"/>
<reference evidence="4 5" key="1">
    <citation type="journal article" date="2010" name="Science">
        <title>Genome expansion and gene loss in powdery mildew fungi reveal tradeoffs in extreme parasitism.</title>
        <authorList>
            <person name="Spanu P.D."/>
            <person name="Abbott J.C."/>
            <person name="Amselem J."/>
            <person name="Burgis T.A."/>
            <person name="Soanes D.M."/>
            <person name="Stueber K."/>
            <person name="Ver Loren van Themaat E."/>
            <person name="Brown J.K.M."/>
            <person name="Butcher S.A."/>
            <person name="Gurr S.J."/>
            <person name="Lebrun M.-H."/>
            <person name="Ridout C.J."/>
            <person name="Schulze-Lefert P."/>
            <person name="Talbot N.J."/>
            <person name="Ahmadinejad N."/>
            <person name="Ametz C."/>
            <person name="Barton G.R."/>
            <person name="Benjdia M."/>
            <person name="Bidzinski P."/>
            <person name="Bindschedler L.V."/>
            <person name="Both M."/>
            <person name="Brewer M.T."/>
            <person name="Cadle-Davidson L."/>
            <person name="Cadle-Davidson M.M."/>
            <person name="Collemare J."/>
            <person name="Cramer R."/>
            <person name="Frenkel O."/>
            <person name="Godfrey D."/>
            <person name="Harriman J."/>
            <person name="Hoede C."/>
            <person name="King B.C."/>
            <person name="Klages S."/>
            <person name="Kleemann J."/>
            <person name="Knoll D."/>
            <person name="Koti P.S."/>
            <person name="Kreplak J."/>
            <person name="Lopez-Ruiz F.J."/>
            <person name="Lu X."/>
            <person name="Maekawa T."/>
            <person name="Mahanil S."/>
            <person name="Micali C."/>
            <person name="Milgroom M.G."/>
            <person name="Montana G."/>
            <person name="Noir S."/>
            <person name="O'Connell R.J."/>
            <person name="Oberhaensli S."/>
            <person name="Parlange F."/>
            <person name="Pedersen C."/>
            <person name="Quesneville H."/>
            <person name="Reinhardt R."/>
            <person name="Rott M."/>
            <person name="Sacristan S."/>
            <person name="Schmidt S.M."/>
            <person name="Schoen M."/>
            <person name="Skamnioti P."/>
            <person name="Sommer H."/>
            <person name="Stephens A."/>
            <person name="Takahara H."/>
            <person name="Thordal-Christensen H."/>
            <person name="Vigouroux M."/>
            <person name="Wessling R."/>
            <person name="Wicker T."/>
            <person name="Panstruga R."/>
        </authorList>
    </citation>
    <scope>NUCLEOTIDE SEQUENCE [LARGE SCALE GENOMIC DNA]</scope>
    <source>
        <strain evidence="4">DH14</strain>
    </source>
</reference>
<evidence type="ECO:0000313" key="4">
    <source>
        <dbReference type="EMBL" id="CCU77379.1"/>
    </source>
</evidence>
<dbReference type="InterPro" id="IPR036412">
    <property type="entry name" value="HAD-like_sf"/>
</dbReference>
<dbReference type="InParanoid" id="N1JCS8"/>
<dbReference type="SUPFAM" id="SSF56784">
    <property type="entry name" value="HAD-like"/>
    <property type="match status" value="1"/>
</dbReference>
<proteinExistence type="predicted"/>
<dbReference type="InterPro" id="IPR023943">
    <property type="entry name" value="Enolase-ppase_E1"/>
</dbReference>
<dbReference type="EMBL" id="CAUH01003639">
    <property type="protein sequence ID" value="CCU77379.1"/>
    <property type="molecule type" value="Genomic_DNA"/>
</dbReference>
<dbReference type="FunCoup" id="N1JCS8">
    <property type="interactions" value="614"/>
</dbReference>
<dbReference type="InterPro" id="IPR023214">
    <property type="entry name" value="HAD_sf"/>
</dbReference>
<dbReference type="CDD" id="cd01629">
    <property type="entry name" value="HAD_EP"/>
    <property type="match status" value="1"/>
</dbReference>
<keyword evidence="1" id="KW-0028">Amino-acid biosynthesis</keyword>
<dbReference type="OrthoDB" id="272500at2759"/>
<dbReference type="Proteomes" id="UP000015441">
    <property type="component" value="Unassembled WGS sequence"/>
</dbReference>
<evidence type="ECO:0000256" key="3">
    <source>
        <dbReference type="ARBA" id="ARBA00023167"/>
    </source>
</evidence>
<evidence type="ECO:0000313" key="5">
    <source>
        <dbReference type="Proteomes" id="UP000015441"/>
    </source>
</evidence>
<dbReference type="GO" id="GO:0043874">
    <property type="term" value="F:acireductone synthase activity"/>
    <property type="evidence" value="ECO:0007669"/>
    <property type="project" value="InterPro"/>
</dbReference>
<keyword evidence="5" id="KW-1185">Reference proteome</keyword>
<protein>
    <submittedName>
        <fullName evidence="4">2,3-diketo-5-methylthiopentyl-1-phosphate enolase-phosphatase</fullName>
    </submittedName>
</protein>
<organism evidence="4 5">
    <name type="scientific">Blumeria graminis f. sp. hordei (strain DH14)</name>
    <name type="common">Barley powdery mildew</name>
    <name type="synonym">Oidium monilioides f. sp. hordei</name>
    <dbReference type="NCBI Taxonomy" id="546991"/>
    <lineage>
        <taxon>Eukaryota</taxon>
        <taxon>Fungi</taxon>
        <taxon>Dikarya</taxon>
        <taxon>Ascomycota</taxon>
        <taxon>Pezizomycotina</taxon>
        <taxon>Leotiomycetes</taxon>
        <taxon>Erysiphales</taxon>
        <taxon>Erysiphaceae</taxon>
        <taxon>Blumeria</taxon>
        <taxon>Blumeria hordei</taxon>
    </lineage>
</organism>
<keyword evidence="3" id="KW-0486">Methionine biosynthesis</keyword>
<dbReference type="Pfam" id="PF00702">
    <property type="entry name" value="Hydrolase"/>
    <property type="match status" value="1"/>
</dbReference>
<accession>N1JCS8</accession>
<sequence>MFTLSSQIKAILLDIEGTLCPISFVKDILFPYAITSLTENLETLWTTPNFQPYLNAFHPFSRTDPDTFLSHIKDLMAADNKMPALKNLQGFLWRSGYESGALKCTLFPDVAPVLQKWNSSGLKIFIYSSGSVAAQKLLFQYTDSGDLRLHISDYYDTVNAGAKNDSQSYARIIAGSPEHLRRAEKWLFCSDRACEVEAALTAGLEALVVVRPGNIPLDAEESSRFYHVQSLADISLYERANEYSQISNVGGKAIVQSVLVRKDLYFEPVREIQTLATSQQLKK</sequence>
<dbReference type="GO" id="GO:0019509">
    <property type="term" value="P:L-methionine salvage from methylthioadenosine"/>
    <property type="evidence" value="ECO:0007669"/>
    <property type="project" value="EnsemblFungi"/>
</dbReference>
<dbReference type="Gene3D" id="3.40.50.1000">
    <property type="entry name" value="HAD superfamily/HAD-like"/>
    <property type="match status" value="1"/>
</dbReference>
<dbReference type="NCBIfam" id="TIGR01691">
    <property type="entry name" value="enolase-ppase"/>
    <property type="match status" value="1"/>
</dbReference>
<dbReference type="SFLD" id="SFLDG01133">
    <property type="entry name" value="C1.5.4:_Enolase-phosphatase_Li"/>
    <property type="match status" value="1"/>
</dbReference>
<evidence type="ECO:0000256" key="2">
    <source>
        <dbReference type="ARBA" id="ARBA00022801"/>
    </source>
</evidence>
<keyword evidence="2" id="KW-0378">Hydrolase</keyword>
<evidence type="ECO:0000256" key="1">
    <source>
        <dbReference type="ARBA" id="ARBA00022605"/>
    </source>
</evidence>
<dbReference type="AlphaFoldDB" id="N1JCS8"/>
<dbReference type="eggNOG" id="KOG2630">
    <property type="taxonomic scope" value="Eukaryota"/>
</dbReference>
<dbReference type="GO" id="GO:0000287">
    <property type="term" value="F:magnesium ion binding"/>
    <property type="evidence" value="ECO:0007669"/>
    <property type="project" value="InterPro"/>
</dbReference>
<dbReference type="Gene3D" id="1.10.720.60">
    <property type="match status" value="1"/>
</dbReference>
<dbReference type="SFLD" id="SFLDS00003">
    <property type="entry name" value="Haloacid_Dehalogenase"/>
    <property type="match status" value="1"/>
</dbReference>
<gene>
    <name evidence="4" type="ORF">BGHDH14_bgh00030</name>
</gene>
<dbReference type="PANTHER" id="PTHR20371:SF1">
    <property type="entry name" value="ENOLASE-PHOSPHATASE E1"/>
    <property type="match status" value="1"/>
</dbReference>